<name>A0A517U4T8_9BACT</name>
<sequence>MDHSKSLRGASVRRRGFTLVELLVVIAIIGVLVGLLLPAVQAARESARRSHCVNNLRQIGVALTNFHDAHGALPAGSPDCCSVPGSLWTTSTFPFIEQQAAYNRLNLSKPFNDASSNREAVKQVVPTFICPSSVRASEPIFTDRFNHNPVVAAGTWYTASMGPTMPDQCPFCPAGQIASDDNYCCQGNNFGTTAGNGYPIGSSVGMFGRHHLPKVSFEKVTDGLSNTVMCGETLPEECVFFSLYATNFTLTSTSIPLNTRISDKGRGERWWETSGFKSEHLGGAHLVMGDTSVHYVNETIDYRAYNQLGTRAGGETASLLGN</sequence>
<organism evidence="2 3">
    <name type="scientific">Lacipirellula limnantheis</name>
    <dbReference type="NCBI Taxonomy" id="2528024"/>
    <lineage>
        <taxon>Bacteria</taxon>
        <taxon>Pseudomonadati</taxon>
        <taxon>Planctomycetota</taxon>
        <taxon>Planctomycetia</taxon>
        <taxon>Pirellulales</taxon>
        <taxon>Lacipirellulaceae</taxon>
        <taxon>Lacipirellula</taxon>
    </lineage>
</organism>
<dbReference type="Pfam" id="PF07596">
    <property type="entry name" value="SBP_bac_10"/>
    <property type="match status" value="1"/>
</dbReference>
<dbReference type="PANTHER" id="PTHR30093:SF2">
    <property type="entry name" value="TYPE II SECRETION SYSTEM PROTEIN H"/>
    <property type="match status" value="1"/>
</dbReference>
<evidence type="ECO:0000313" key="2">
    <source>
        <dbReference type="EMBL" id="QDT75638.1"/>
    </source>
</evidence>
<feature type="domain" description="DUF1559" evidence="1">
    <location>
        <begin position="41"/>
        <end position="301"/>
    </location>
</feature>
<dbReference type="NCBIfam" id="TIGR02532">
    <property type="entry name" value="IV_pilin_GFxxxE"/>
    <property type="match status" value="1"/>
</dbReference>
<dbReference type="EMBL" id="CP036339">
    <property type="protein sequence ID" value="QDT75638.1"/>
    <property type="molecule type" value="Genomic_DNA"/>
</dbReference>
<dbReference type="KEGG" id="llh:I41_48780"/>
<dbReference type="InterPro" id="IPR011453">
    <property type="entry name" value="DUF1559"/>
</dbReference>
<proteinExistence type="predicted"/>
<gene>
    <name evidence="2" type="ORF">I41_48780</name>
</gene>
<dbReference type="InterPro" id="IPR045584">
    <property type="entry name" value="Pilin-like"/>
</dbReference>
<protein>
    <recommendedName>
        <fullName evidence="1">DUF1559 domain-containing protein</fullName>
    </recommendedName>
</protein>
<dbReference type="InterPro" id="IPR012902">
    <property type="entry name" value="N_methyl_site"/>
</dbReference>
<dbReference type="Proteomes" id="UP000317909">
    <property type="component" value="Chromosome"/>
</dbReference>
<reference evidence="2 3" key="1">
    <citation type="submission" date="2019-02" db="EMBL/GenBank/DDBJ databases">
        <title>Deep-cultivation of Planctomycetes and their phenomic and genomic characterization uncovers novel biology.</title>
        <authorList>
            <person name="Wiegand S."/>
            <person name="Jogler M."/>
            <person name="Boedeker C."/>
            <person name="Pinto D."/>
            <person name="Vollmers J."/>
            <person name="Rivas-Marin E."/>
            <person name="Kohn T."/>
            <person name="Peeters S.H."/>
            <person name="Heuer A."/>
            <person name="Rast P."/>
            <person name="Oberbeckmann S."/>
            <person name="Bunk B."/>
            <person name="Jeske O."/>
            <person name="Meyerdierks A."/>
            <person name="Storesund J.E."/>
            <person name="Kallscheuer N."/>
            <person name="Luecker S."/>
            <person name="Lage O.M."/>
            <person name="Pohl T."/>
            <person name="Merkel B.J."/>
            <person name="Hornburger P."/>
            <person name="Mueller R.-W."/>
            <person name="Bruemmer F."/>
            <person name="Labrenz M."/>
            <person name="Spormann A.M."/>
            <person name="Op den Camp H."/>
            <person name="Overmann J."/>
            <person name="Amann R."/>
            <person name="Jetten M.S.M."/>
            <person name="Mascher T."/>
            <person name="Medema M.H."/>
            <person name="Devos D.P."/>
            <person name="Kaster A.-K."/>
            <person name="Ovreas L."/>
            <person name="Rohde M."/>
            <person name="Galperin M.Y."/>
            <person name="Jogler C."/>
        </authorList>
    </citation>
    <scope>NUCLEOTIDE SEQUENCE [LARGE SCALE GENOMIC DNA]</scope>
    <source>
        <strain evidence="2 3">I41</strain>
    </source>
</reference>
<dbReference type="PROSITE" id="PS00409">
    <property type="entry name" value="PROKAR_NTER_METHYL"/>
    <property type="match status" value="1"/>
</dbReference>
<evidence type="ECO:0000259" key="1">
    <source>
        <dbReference type="Pfam" id="PF07596"/>
    </source>
</evidence>
<dbReference type="Pfam" id="PF07963">
    <property type="entry name" value="N_methyl"/>
    <property type="match status" value="1"/>
</dbReference>
<evidence type="ECO:0000313" key="3">
    <source>
        <dbReference type="Proteomes" id="UP000317909"/>
    </source>
</evidence>
<dbReference type="AlphaFoldDB" id="A0A517U4T8"/>
<keyword evidence="3" id="KW-1185">Reference proteome</keyword>
<dbReference type="RefSeq" id="WP_210421048.1">
    <property type="nucleotide sequence ID" value="NZ_CP036339.1"/>
</dbReference>
<dbReference type="Gene3D" id="3.30.700.10">
    <property type="entry name" value="Glycoprotein, Type 4 Pilin"/>
    <property type="match status" value="1"/>
</dbReference>
<dbReference type="SUPFAM" id="SSF54523">
    <property type="entry name" value="Pili subunits"/>
    <property type="match status" value="1"/>
</dbReference>
<accession>A0A517U4T8</accession>
<dbReference type="PANTHER" id="PTHR30093">
    <property type="entry name" value="GENERAL SECRETION PATHWAY PROTEIN G"/>
    <property type="match status" value="1"/>
</dbReference>